<sequence>MIAVIFGLVAVVLLVLVVVAIGMRSMNRRESNLPPERLKKMAEQAEDPNAKRPGRPAEETFFASFPEGFDAFQEPERATARLRPGGGKAGPRPAGRPGGRSAPRGKASHSARGRRGVDEWGDADDYDDDYWTRVRADDGAFGGTIAARVAASRPDLPTGSPDDFPAPVKPAAKEKKEQVDAEATTVQAPLPSRQRGDKSPRPGRGGAEPAPSRPSGLADQPPVPARGLADPVERPGSSASEHTVTFPAPVAQQPPAASAADLLGAIGSAQSPPHSPAAPAQPSGRTRRASRPDPADPLGLADGRAKARRRGEAEPARGASRSGDSRRSEARRTPAGATPPRGVAAARAADTGRTALGRGQADPQGTRPATPQEDPLSSGSFPSGAVNRGISPKNPLATGPVSGDPLDVTRVTGPFAASPGQNGSHRPQDGPAGPRRGRGGEPPSRQSWPAQPAYPAAGSYDILDGPEPAASGSNETWRAADYQMPSHDGGAYPARDAYPGETTYPGPASSYEVRPGWATIDDADTTVSAPTPSLGMPSAPARRGPETPEPRQDQSHGRQQGAAPGTTSGSWPRPPHSPDWPSYSELYGNGADEPSRATPSSRGGHHRVGDPEYPDYYR</sequence>
<keyword evidence="3" id="KW-1185">Reference proteome</keyword>
<evidence type="ECO:0000256" key="1">
    <source>
        <dbReference type="SAM" id="MobiDB-lite"/>
    </source>
</evidence>
<organism evidence="2 3">
    <name type="scientific">Sphaerisporangium rubeum</name>
    <dbReference type="NCBI Taxonomy" id="321317"/>
    <lineage>
        <taxon>Bacteria</taxon>
        <taxon>Bacillati</taxon>
        <taxon>Actinomycetota</taxon>
        <taxon>Actinomycetes</taxon>
        <taxon>Streptosporangiales</taxon>
        <taxon>Streptosporangiaceae</taxon>
        <taxon>Sphaerisporangium</taxon>
    </lineage>
</organism>
<protein>
    <submittedName>
        <fullName evidence="2">Uncharacterized protein</fullName>
    </submittedName>
</protein>
<feature type="compositionally biased region" description="Basic and acidic residues" evidence="1">
    <location>
        <begin position="607"/>
        <end position="618"/>
    </location>
</feature>
<proteinExistence type="predicted"/>
<name>A0A7X0M5U9_9ACTN</name>
<feature type="compositionally biased region" description="Low complexity" evidence="1">
    <location>
        <begin position="333"/>
        <end position="359"/>
    </location>
</feature>
<feature type="region of interest" description="Disordered" evidence="1">
    <location>
        <begin position="151"/>
        <end position="618"/>
    </location>
</feature>
<dbReference type="EMBL" id="JACHIU010000001">
    <property type="protein sequence ID" value="MBB6472760.1"/>
    <property type="molecule type" value="Genomic_DNA"/>
</dbReference>
<dbReference type="AlphaFoldDB" id="A0A7X0M5U9"/>
<gene>
    <name evidence="2" type="ORF">BJ992_002191</name>
</gene>
<feature type="region of interest" description="Disordered" evidence="1">
    <location>
        <begin position="73"/>
        <end position="127"/>
    </location>
</feature>
<feature type="compositionally biased region" description="Basic and acidic residues" evidence="1">
    <location>
        <begin position="323"/>
        <end position="332"/>
    </location>
</feature>
<feature type="compositionally biased region" description="Basic and acidic residues" evidence="1">
    <location>
        <begin position="543"/>
        <end position="556"/>
    </location>
</feature>
<dbReference type="RefSeq" id="WP_184980080.1">
    <property type="nucleotide sequence ID" value="NZ_JACHIU010000001.1"/>
</dbReference>
<feature type="compositionally biased region" description="Low complexity" evidence="1">
    <location>
        <begin position="268"/>
        <end position="283"/>
    </location>
</feature>
<evidence type="ECO:0000313" key="2">
    <source>
        <dbReference type="EMBL" id="MBB6472760.1"/>
    </source>
</evidence>
<reference evidence="2 3" key="1">
    <citation type="submission" date="2020-08" db="EMBL/GenBank/DDBJ databases">
        <title>Sequencing the genomes of 1000 actinobacteria strains.</title>
        <authorList>
            <person name="Klenk H.-P."/>
        </authorList>
    </citation>
    <scope>NUCLEOTIDE SEQUENCE [LARGE SCALE GENOMIC DNA]</scope>
    <source>
        <strain evidence="2 3">DSM 44936</strain>
    </source>
</reference>
<feature type="compositionally biased region" description="Low complexity" evidence="1">
    <location>
        <begin position="247"/>
        <end position="260"/>
    </location>
</feature>
<comment type="caution">
    <text evidence="2">The sequence shown here is derived from an EMBL/GenBank/DDBJ whole genome shotgun (WGS) entry which is preliminary data.</text>
</comment>
<evidence type="ECO:0000313" key="3">
    <source>
        <dbReference type="Proteomes" id="UP000555564"/>
    </source>
</evidence>
<accession>A0A7X0M5U9</accession>
<dbReference type="Proteomes" id="UP000555564">
    <property type="component" value="Unassembled WGS sequence"/>
</dbReference>
<feature type="compositionally biased region" description="Low complexity" evidence="1">
    <location>
        <begin position="90"/>
        <end position="105"/>
    </location>
</feature>